<organism evidence="3 4">
    <name type="scientific">Methylobacillus flagellatus (strain ATCC 51484 / DSM 6875 / VKM B-1610 / KT)</name>
    <dbReference type="NCBI Taxonomy" id="265072"/>
    <lineage>
        <taxon>Bacteria</taxon>
        <taxon>Pseudomonadati</taxon>
        <taxon>Pseudomonadota</taxon>
        <taxon>Betaproteobacteria</taxon>
        <taxon>Nitrosomonadales</taxon>
        <taxon>Methylophilaceae</taxon>
        <taxon>Methylobacillus</taxon>
    </lineage>
</organism>
<keyword evidence="1" id="KW-0812">Transmembrane</keyword>
<evidence type="ECO:0000256" key="1">
    <source>
        <dbReference type="SAM" id="Phobius"/>
    </source>
</evidence>
<keyword evidence="1" id="KW-0472">Membrane</keyword>
<gene>
    <name evidence="3" type="ordered locus">Mfla_2006</name>
</gene>
<keyword evidence="4" id="KW-1185">Reference proteome</keyword>
<protein>
    <recommendedName>
        <fullName evidence="5">PEP-CTERM protein-sorting domain-containing protein</fullName>
    </recommendedName>
</protein>
<dbReference type="RefSeq" id="WP_011480227.1">
    <property type="nucleotide sequence ID" value="NC_007947.1"/>
</dbReference>
<evidence type="ECO:0000256" key="2">
    <source>
        <dbReference type="SAM" id="SignalP"/>
    </source>
</evidence>
<reference evidence="3 4" key="1">
    <citation type="submission" date="2006-03" db="EMBL/GenBank/DDBJ databases">
        <title>Complete sequence of Methylobacillus flagellatus KT.</title>
        <authorList>
            <consortium name="US DOE Joint Genome Institute"/>
            <person name="Copeland A."/>
            <person name="Lucas S."/>
            <person name="Lapidus A."/>
            <person name="Barry K."/>
            <person name="Detter J.C."/>
            <person name="Glavina del Rio T."/>
            <person name="Hammon N."/>
            <person name="Israni S."/>
            <person name="Dalin E."/>
            <person name="Tice H."/>
            <person name="Pitluck S."/>
            <person name="Brettin T."/>
            <person name="Bruce D."/>
            <person name="Han C."/>
            <person name="Tapia R."/>
            <person name="Saunders E."/>
            <person name="Gilna P."/>
            <person name="Schmutz J."/>
            <person name="Larimer F."/>
            <person name="Land M."/>
            <person name="Kyrpides N."/>
            <person name="Anderson I."/>
            <person name="Richardson P."/>
        </authorList>
    </citation>
    <scope>NUCLEOTIDE SEQUENCE [LARGE SCALE GENOMIC DNA]</scope>
    <source>
        <strain evidence="4">KT / ATCC 51484 / DSM 6875</strain>
    </source>
</reference>
<dbReference type="AlphaFoldDB" id="Q1GZR4"/>
<evidence type="ECO:0008006" key="5">
    <source>
        <dbReference type="Google" id="ProtNLM"/>
    </source>
</evidence>
<evidence type="ECO:0000313" key="3">
    <source>
        <dbReference type="EMBL" id="ABE50273.1"/>
    </source>
</evidence>
<feature type="chain" id="PRO_5004189802" description="PEP-CTERM protein-sorting domain-containing protein" evidence="2">
    <location>
        <begin position="25"/>
        <end position="159"/>
    </location>
</feature>
<sequence length="159" mass="16875">MMKHFVIKWLVGAMMLVMMTAANAATKVDEVGYLYADSSLPSDAVFSLSLDAGLYELSLLDYEFPAAFVDGSFGINVFSGATLISTFYGSGTYLLPELTTGSYLFSVFGDANNGVGVGSFGFTVSLVPEADTWALLCVGIGLLVAYTSRRRTPAISDKG</sequence>
<proteinExistence type="predicted"/>
<name>Q1GZR4_METFK</name>
<feature type="signal peptide" evidence="2">
    <location>
        <begin position="1"/>
        <end position="24"/>
    </location>
</feature>
<keyword evidence="1" id="KW-1133">Transmembrane helix</keyword>
<dbReference type="HOGENOM" id="CLU_1658757_0_0_4"/>
<dbReference type="Proteomes" id="UP000002440">
    <property type="component" value="Chromosome"/>
</dbReference>
<dbReference type="KEGG" id="mfa:Mfla_2006"/>
<feature type="transmembrane region" description="Helical" evidence="1">
    <location>
        <begin position="132"/>
        <end position="148"/>
    </location>
</feature>
<accession>Q1GZR4</accession>
<keyword evidence="2" id="KW-0732">Signal</keyword>
<dbReference type="EMBL" id="CP000284">
    <property type="protein sequence ID" value="ABE50273.1"/>
    <property type="molecule type" value="Genomic_DNA"/>
</dbReference>
<evidence type="ECO:0000313" key="4">
    <source>
        <dbReference type="Proteomes" id="UP000002440"/>
    </source>
</evidence>
<dbReference type="STRING" id="265072.Mfla_2006"/>